<evidence type="ECO:0000256" key="1">
    <source>
        <dbReference type="SAM" id="Phobius"/>
    </source>
</evidence>
<dbReference type="AlphaFoldDB" id="A0AAP0EU66"/>
<accession>A0AAP0EU66</accession>
<keyword evidence="1" id="KW-1133">Transmembrane helix</keyword>
<proteinExistence type="predicted"/>
<keyword evidence="1" id="KW-0812">Transmembrane</keyword>
<dbReference type="PANTHER" id="PTHR35278">
    <property type="entry name" value="TRANSMEMBRANE PROTEIN-RELATED"/>
    <property type="match status" value="1"/>
</dbReference>
<comment type="caution">
    <text evidence="2">The sequence shown here is derived from an EMBL/GenBank/DDBJ whole genome shotgun (WGS) entry which is preliminary data.</text>
</comment>
<reference evidence="2 3" key="1">
    <citation type="submission" date="2024-01" db="EMBL/GenBank/DDBJ databases">
        <title>Genome assemblies of Stephania.</title>
        <authorList>
            <person name="Yang L."/>
        </authorList>
    </citation>
    <scope>NUCLEOTIDE SEQUENCE [LARGE SCALE GENOMIC DNA]</scope>
    <source>
        <strain evidence="2">JXDWG</strain>
        <tissue evidence="2">Leaf</tissue>
    </source>
</reference>
<keyword evidence="3" id="KW-1185">Reference proteome</keyword>
<protein>
    <submittedName>
        <fullName evidence="2">Uncharacterized protein</fullName>
    </submittedName>
</protein>
<keyword evidence="1" id="KW-0472">Membrane</keyword>
<name>A0AAP0EU66_9MAGN</name>
<gene>
    <name evidence="2" type="ORF">Scep_023130</name>
</gene>
<dbReference type="PANTHER" id="PTHR35278:SF4">
    <property type="entry name" value="TRANSMEMBRANE PROTEIN"/>
    <property type="match status" value="1"/>
</dbReference>
<dbReference type="EMBL" id="JBBNAG010000010">
    <property type="protein sequence ID" value="KAK9099700.1"/>
    <property type="molecule type" value="Genomic_DNA"/>
</dbReference>
<evidence type="ECO:0000313" key="2">
    <source>
        <dbReference type="EMBL" id="KAK9099700.1"/>
    </source>
</evidence>
<sequence length="241" mass="27874">MGSLVSKAANGVGSLIGNAFAAPLKAVFGGSCDDVCPDPWDLICLIEHLCVSSLVKLLLMFILTYFTLLFVYLLCKLGIIPCMVKGVCKIGWACCETYWYAMEDISCLLWHKLRNTKRVYRRNRLRRDVEEGQGSFEEYDINDDDSGDEFYGSSRIGSRRRSVRERRKDQMRMSLYPVRHRSKYRRGSRSQNHDIQWRTSEVSVNVVKGSDRKENAKQLQVVRNGGIGKRKVRFFKKRRVR</sequence>
<feature type="transmembrane region" description="Helical" evidence="1">
    <location>
        <begin position="57"/>
        <end position="75"/>
    </location>
</feature>
<dbReference type="Proteomes" id="UP001419268">
    <property type="component" value="Unassembled WGS sequence"/>
</dbReference>
<organism evidence="2 3">
    <name type="scientific">Stephania cephalantha</name>
    <dbReference type="NCBI Taxonomy" id="152367"/>
    <lineage>
        <taxon>Eukaryota</taxon>
        <taxon>Viridiplantae</taxon>
        <taxon>Streptophyta</taxon>
        <taxon>Embryophyta</taxon>
        <taxon>Tracheophyta</taxon>
        <taxon>Spermatophyta</taxon>
        <taxon>Magnoliopsida</taxon>
        <taxon>Ranunculales</taxon>
        <taxon>Menispermaceae</taxon>
        <taxon>Menispermoideae</taxon>
        <taxon>Cissampelideae</taxon>
        <taxon>Stephania</taxon>
    </lineage>
</organism>
<evidence type="ECO:0000313" key="3">
    <source>
        <dbReference type="Proteomes" id="UP001419268"/>
    </source>
</evidence>